<dbReference type="AlphaFoldDB" id="A0A1B4V1Y2"/>
<sequence>MRLCARLLAALLIALASAAAILVLAPLVAVAVAIRVVLDSVDDLRPAASSPPADAFVRRGTGRNPLPAAGEEMRST</sequence>
<evidence type="ECO:0000256" key="2">
    <source>
        <dbReference type="SAM" id="SignalP"/>
    </source>
</evidence>
<reference evidence="3 4" key="1">
    <citation type="submission" date="2015-08" db="EMBL/GenBank/DDBJ databases">
        <title>Complete genome sequence of Sulfurifustis variabilis.</title>
        <authorList>
            <person name="Miura A."/>
            <person name="Kojima H."/>
            <person name="Fukui M."/>
        </authorList>
    </citation>
    <scope>NUCLEOTIDE SEQUENCE [LARGE SCALE GENOMIC DNA]</scope>
    <source>
        <strain evidence="4">skN76</strain>
    </source>
</reference>
<evidence type="ECO:0000313" key="3">
    <source>
        <dbReference type="EMBL" id="BAU47490.1"/>
    </source>
</evidence>
<gene>
    <name evidence="3" type="ORF">SVA_0911</name>
</gene>
<proteinExistence type="predicted"/>
<dbReference type="RefSeq" id="WP_096459378.1">
    <property type="nucleotide sequence ID" value="NZ_AP014936.1"/>
</dbReference>
<name>A0A1B4V1Y2_9GAMM</name>
<dbReference type="KEGG" id="sva:SVA_0911"/>
<feature type="chain" id="PRO_5008571098" evidence="2">
    <location>
        <begin position="20"/>
        <end position="76"/>
    </location>
</feature>
<evidence type="ECO:0000256" key="1">
    <source>
        <dbReference type="SAM" id="MobiDB-lite"/>
    </source>
</evidence>
<keyword evidence="2" id="KW-0732">Signal</keyword>
<evidence type="ECO:0000313" key="4">
    <source>
        <dbReference type="Proteomes" id="UP000218899"/>
    </source>
</evidence>
<protein>
    <submittedName>
        <fullName evidence="3">Uncharacterized protein</fullName>
    </submittedName>
</protein>
<accession>A0A1B4V1Y2</accession>
<dbReference type="Proteomes" id="UP000218899">
    <property type="component" value="Chromosome"/>
</dbReference>
<keyword evidence="4" id="KW-1185">Reference proteome</keyword>
<organism evidence="3 4">
    <name type="scientific">Sulfurifustis variabilis</name>
    <dbReference type="NCBI Taxonomy" id="1675686"/>
    <lineage>
        <taxon>Bacteria</taxon>
        <taxon>Pseudomonadati</taxon>
        <taxon>Pseudomonadota</taxon>
        <taxon>Gammaproteobacteria</taxon>
        <taxon>Acidiferrobacterales</taxon>
        <taxon>Acidiferrobacteraceae</taxon>
        <taxon>Sulfurifustis</taxon>
    </lineage>
</organism>
<dbReference type="EMBL" id="AP014936">
    <property type="protein sequence ID" value="BAU47490.1"/>
    <property type="molecule type" value="Genomic_DNA"/>
</dbReference>
<feature type="signal peptide" evidence="2">
    <location>
        <begin position="1"/>
        <end position="19"/>
    </location>
</feature>
<feature type="region of interest" description="Disordered" evidence="1">
    <location>
        <begin position="47"/>
        <end position="76"/>
    </location>
</feature>